<name>A0ACD4NW11_9HYPH</name>
<accession>A0ACD4NW11</accession>
<reference evidence="1" key="1">
    <citation type="submission" date="2022-11" db="EMBL/GenBank/DDBJ databases">
        <title>beta-Carotene-producing bacterium, Jeongeuplla avenae sp. nov., alleviates the salt stress of Arabidopsis seedlings.</title>
        <authorList>
            <person name="Jiang L."/>
            <person name="Lee J."/>
        </authorList>
    </citation>
    <scope>NUCLEOTIDE SEQUENCE</scope>
    <source>
        <strain evidence="1">DY_R2A_6</strain>
    </source>
</reference>
<organism evidence="1 2">
    <name type="scientific">Antarcticirhabdus aurantiaca</name>
    <dbReference type="NCBI Taxonomy" id="2606717"/>
    <lineage>
        <taxon>Bacteria</taxon>
        <taxon>Pseudomonadati</taxon>
        <taxon>Pseudomonadota</taxon>
        <taxon>Alphaproteobacteria</taxon>
        <taxon>Hyphomicrobiales</taxon>
        <taxon>Aurantimonadaceae</taxon>
        <taxon>Antarcticirhabdus</taxon>
    </lineage>
</organism>
<proteinExistence type="predicted"/>
<protein>
    <submittedName>
        <fullName evidence="1">Response regulator</fullName>
    </submittedName>
</protein>
<dbReference type="Proteomes" id="UP001163223">
    <property type="component" value="Chromosome"/>
</dbReference>
<sequence length="140" mass="15138">MTELNGLRILVVEDEPILADTLKLDLEAQGAIVLGPAPSVSKAIACIAEAEVIDAAVLDVKLRGENSFPIASDLDRQDIPFVFLTGFDRSPVTLRFADIPVFEKPVDPDVLVAALRGEVDRKIAQRAAPGRSADRNRHRG</sequence>
<keyword evidence="2" id="KW-1185">Reference proteome</keyword>
<evidence type="ECO:0000313" key="1">
    <source>
        <dbReference type="EMBL" id="WAJ30978.1"/>
    </source>
</evidence>
<evidence type="ECO:0000313" key="2">
    <source>
        <dbReference type="Proteomes" id="UP001163223"/>
    </source>
</evidence>
<gene>
    <name evidence="1" type="ORF">OXU80_12555</name>
</gene>
<dbReference type="EMBL" id="CP113520">
    <property type="protein sequence ID" value="WAJ30978.1"/>
    <property type="molecule type" value="Genomic_DNA"/>
</dbReference>